<keyword evidence="2" id="KW-1185">Reference proteome</keyword>
<comment type="caution">
    <text evidence="1">The sequence shown here is derived from an EMBL/GenBank/DDBJ whole genome shotgun (WGS) entry which is preliminary data.</text>
</comment>
<proteinExistence type="predicted"/>
<protein>
    <submittedName>
        <fullName evidence="1">Uncharacterized protein</fullName>
    </submittedName>
</protein>
<gene>
    <name evidence="1" type="ORF">L6164_013623</name>
</gene>
<evidence type="ECO:0000313" key="2">
    <source>
        <dbReference type="Proteomes" id="UP000828941"/>
    </source>
</evidence>
<dbReference type="EMBL" id="CM039431">
    <property type="protein sequence ID" value="KAI4334923.1"/>
    <property type="molecule type" value="Genomic_DNA"/>
</dbReference>
<name>A0ACB9NFY6_BAUVA</name>
<accession>A0ACB9NFY6</accession>
<organism evidence="1 2">
    <name type="scientific">Bauhinia variegata</name>
    <name type="common">Purple orchid tree</name>
    <name type="synonym">Phanera variegata</name>
    <dbReference type="NCBI Taxonomy" id="167791"/>
    <lineage>
        <taxon>Eukaryota</taxon>
        <taxon>Viridiplantae</taxon>
        <taxon>Streptophyta</taxon>
        <taxon>Embryophyta</taxon>
        <taxon>Tracheophyta</taxon>
        <taxon>Spermatophyta</taxon>
        <taxon>Magnoliopsida</taxon>
        <taxon>eudicotyledons</taxon>
        <taxon>Gunneridae</taxon>
        <taxon>Pentapetalae</taxon>
        <taxon>rosids</taxon>
        <taxon>fabids</taxon>
        <taxon>Fabales</taxon>
        <taxon>Fabaceae</taxon>
        <taxon>Cercidoideae</taxon>
        <taxon>Cercideae</taxon>
        <taxon>Bauhiniinae</taxon>
        <taxon>Bauhinia</taxon>
    </lineage>
</organism>
<sequence>MAAEKLSSREIDTCSSRLVGGNQGISLEESPSTTNSNLAKEMARRALLRSHICQNRRRKSANNGVKSLPSRLSKVSLAEDQQNKV</sequence>
<dbReference type="Proteomes" id="UP000828941">
    <property type="component" value="Chromosome 6"/>
</dbReference>
<evidence type="ECO:0000313" key="1">
    <source>
        <dbReference type="EMBL" id="KAI4334923.1"/>
    </source>
</evidence>
<reference evidence="1 2" key="1">
    <citation type="journal article" date="2022" name="DNA Res.">
        <title>Chromosomal-level genome assembly of the orchid tree Bauhinia variegata (Leguminosae; Cercidoideae) supports the allotetraploid origin hypothesis of Bauhinia.</title>
        <authorList>
            <person name="Zhong Y."/>
            <person name="Chen Y."/>
            <person name="Zheng D."/>
            <person name="Pang J."/>
            <person name="Liu Y."/>
            <person name="Luo S."/>
            <person name="Meng S."/>
            <person name="Qian L."/>
            <person name="Wei D."/>
            <person name="Dai S."/>
            <person name="Zhou R."/>
        </authorList>
    </citation>
    <scope>NUCLEOTIDE SEQUENCE [LARGE SCALE GENOMIC DNA]</scope>
    <source>
        <strain evidence="1">BV-YZ2020</strain>
    </source>
</reference>